<comment type="caution">
    <text evidence="1">The sequence shown here is derived from an EMBL/GenBank/DDBJ whole genome shotgun (WGS) entry which is preliminary data.</text>
</comment>
<reference evidence="1" key="1">
    <citation type="journal article" date="2014" name="Front. Microbiol.">
        <title>High frequency of phylogenetically diverse reductive dehalogenase-homologous genes in deep subseafloor sedimentary metagenomes.</title>
        <authorList>
            <person name="Kawai M."/>
            <person name="Futagami T."/>
            <person name="Toyoda A."/>
            <person name="Takaki Y."/>
            <person name="Nishi S."/>
            <person name="Hori S."/>
            <person name="Arai W."/>
            <person name="Tsubouchi T."/>
            <person name="Morono Y."/>
            <person name="Uchiyama I."/>
            <person name="Ito T."/>
            <person name="Fujiyama A."/>
            <person name="Inagaki F."/>
            <person name="Takami H."/>
        </authorList>
    </citation>
    <scope>NUCLEOTIDE SEQUENCE</scope>
    <source>
        <strain evidence="1">Expedition CK06-06</strain>
    </source>
</reference>
<proteinExistence type="predicted"/>
<name>X0S101_9ZZZZ</name>
<organism evidence="1">
    <name type="scientific">marine sediment metagenome</name>
    <dbReference type="NCBI Taxonomy" id="412755"/>
    <lineage>
        <taxon>unclassified sequences</taxon>
        <taxon>metagenomes</taxon>
        <taxon>ecological metagenomes</taxon>
    </lineage>
</organism>
<gene>
    <name evidence="1" type="ORF">S01H1_17760</name>
</gene>
<evidence type="ECO:0008006" key="2">
    <source>
        <dbReference type="Google" id="ProtNLM"/>
    </source>
</evidence>
<accession>X0S101</accession>
<dbReference type="EMBL" id="BARS01009445">
    <property type="protein sequence ID" value="GAF74734.1"/>
    <property type="molecule type" value="Genomic_DNA"/>
</dbReference>
<feature type="non-terminal residue" evidence="1">
    <location>
        <position position="88"/>
    </location>
</feature>
<evidence type="ECO:0000313" key="1">
    <source>
        <dbReference type="EMBL" id="GAF74734.1"/>
    </source>
</evidence>
<sequence length="88" mass="10104">MQNNPLPQLEQNPQIREKLLPLCRLRPGGIWQDPEGKHKVGCLDAANEEHITRLMENSTAGLAIHDPPYNLVTFEEQGVKDFIDWCER</sequence>
<dbReference type="AlphaFoldDB" id="X0S101"/>
<protein>
    <recommendedName>
        <fullName evidence="2">DNA methylase N-4/N-6 domain-containing protein</fullName>
    </recommendedName>
</protein>